<dbReference type="Proteomes" id="UP000295252">
    <property type="component" value="Chromosome IX"/>
</dbReference>
<accession>A0A068U266</accession>
<keyword evidence="3" id="KW-1185">Reference proteome</keyword>
<protein>
    <submittedName>
        <fullName evidence="2">Uncharacterized protein</fullName>
    </submittedName>
</protein>
<sequence>MSQDYHHQGIFSFSNGFERSQQEHQQQQHQQHIAQQIQSSGLPGYETAGMLSEIGIVTDKEEEWWWVVWDRWENPKIKTLWASVTL</sequence>
<feature type="region of interest" description="Disordered" evidence="1">
    <location>
        <begin position="18"/>
        <end position="38"/>
    </location>
</feature>
<gene>
    <name evidence="2" type="ORF">GSCOC_T00039794001</name>
</gene>
<name>A0A068U266_COFCA</name>
<dbReference type="Gramene" id="CDP02422">
    <property type="protein sequence ID" value="CDP02422"/>
    <property type="gene ID" value="GSCOC_T00039794001"/>
</dbReference>
<organism evidence="2 3">
    <name type="scientific">Coffea canephora</name>
    <name type="common">Robusta coffee</name>
    <dbReference type="NCBI Taxonomy" id="49390"/>
    <lineage>
        <taxon>Eukaryota</taxon>
        <taxon>Viridiplantae</taxon>
        <taxon>Streptophyta</taxon>
        <taxon>Embryophyta</taxon>
        <taxon>Tracheophyta</taxon>
        <taxon>Spermatophyta</taxon>
        <taxon>Magnoliopsida</taxon>
        <taxon>eudicotyledons</taxon>
        <taxon>Gunneridae</taxon>
        <taxon>Pentapetalae</taxon>
        <taxon>asterids</taxon>
        <taxon>lamiids</taxon>
        <taxon>Gentianales</taxon>
        <taxon>Rubiaceae</taxon>
        <taxon>Ixoroideae</taxon>
        <taxon>Gardenieae complex</taxon>
        <taxon>Bertiereae - Coffeeae clade</taxon>
        <taxon>Coffeeae</taxon>
        <taxon>Coffea</taxon>
    </lineage>
</organism>
<proteinExistence type="predicted"/>
<feature type="compositionally biased region" description="Low complexity" evidence="1">
    <location>
        <begin position="23"/>
        <end position="38"/>
    </location>
</feature>
<dbReference type="InParanoid" id="A0A068U266"/>
<reference evidence="3" key="1">
    <citation type="journal article" date="2014" name="Science">
        <title>The coffee genome provides insight into the convergent evolution of caffeine biosynthesis.</title>
        <authorList>
            <person name="Denoeud F."/>
            <person name="Carretero-Paulet L."/>
            <person name="Dereeper A."/>
            <person name="Droc G."/>
            <person name="Guyot R."/>
            <person name="Pietrella M."/>
            <person name="Zheng C."/>
            <person name="Alberti A."/>
            <person name="Anthony F."/>
            <person name="Aprea G."/>
            <person name="Aury J.M."/>
            <person name="Bento P."/>
            <person name="Bernard M."/>
            <person name="Bocs S."/>
            <person name="Campa C."/>
            <person name="Cenci A."/>
            <person name="Combes M.C."/>
            <person name="Crouzillat D."/>
            <person name="Da Silva C."/>
            <person name="Daddiego L."/>
            <person name="De Bellis F."/>
            <person name="Dussert S."/>
            <person name="Garsmeur O."/>
            <person name="Gayraud T."/>
            <person name="Guignon V."/>
            <person name="Jahn K."/>
            <person name="Jamilloux V."/>
            <person name="Joet T."/>
            <person name="Labadie K."/>
            <person name="Lan T."/>
            <person name="Leclercq J."/>
            <person name="Lepelley M."/>
            <person name="Leroy T."/>
            <person name="Li L.T."/>
            <person name="Librado P."/>
            <person name="Lopez L."/>
            <person name="Munoz A."/>
            <person name="Noel B."/>
            <person name="Pallavicini A."/>
            <person name="Perrotta G."/>
            <person name="Poncet V."/>
            <person name="Pot D."/>
            <person name="Priyono X."/>
            <person name="Rigoreau M."/>
            <person name="Rouard M."/>
            <person name="Rozas J."/>
            <person name="Tranchant-Dubreuil C."/>
            <person name="VanBuren R."/>
            <person name="Zhang Q."/>
            <person name="Andrade A.C."/>
            <person name="Argout X."/>
            <person name="Bertrand B."/>
            <person name="de Kochko A."/>
            <person name="Graziosi G."/>
            <person name="Henry R.J."/>
            <person name="Jayarama X."/>
            <person name="Ming R."/>
            <person name="Nagai C."/>
            <person name="Rounsley S."/>
            <person name="Sankoff D."/>
            <person name="Giuliano G."/>
            <person name="Albert V.A."/>
            <person name="Wincker P."/>
            <person name="Lashermes P."/>
        </authorList>
    </citation>
    <scope>NUCLEOTIDE SEQUENCE [LARGE SCALE GENOMIC DNA]</scope>
    <source>
        <strain evidence="3">cv. DH200-94</strain>
    </source>
</reference>
<evidence type="ECO:0000313" key="3">
    <source>
        <dbReference type="Proteomes" id="UP000295252"/>
    </source>
</evidence>
<evidence type="ECO:0000256" key="1">
    <source>
        <dbReference type="SAM" id="MobiDB-lite"/>
    </source>
</evidence>
<dbReference type="AlphaFoldDB" id="A0A068U266"/>
<dbReference type="EMBL" id="HG739092">
    <property type="protein sequence ID" value="CDP02422.1"/>
    <property type="molecule type" value="Genomic_DNA"/>
</dbReference>
<evidence type="ECO:0000313" key="2">
    <source>
        <dbReference type="EMBL" id="CDP02422.1"/>
    </source>
</evidence>